<organism evidence="3 4">
    <name type="scientific">Selenomonas sputigena (strain ATCC 35185 / DSM 20758 / CCUG 44933 / VPI D19B-28)</name>
    <dbReference type="NCBI Taxonomy" id="546271"/>
    <lineage>
        <taxon>Bacteria</taxon>
        <taxon>Bacillati</taxon>
        <taxon>Bacillota</taxon>
        <taxon>Negativicutes</taxon>
        <taxon>Selenomonadales</taxon>
        <taxon>Selenomonadaceae</taxon>
        <taxon>Selenomonas</taxon>
    </lineage>
</organism>
<evidence type="ECO:0000256" key="1">
    <source>
        <dbReference type="SAM" id="MobiDB-lite"/>
    </source>
</evidence>
<keyword evidence="5" id="KW-1185">Reference proteome</keyword>
<dbReference type="HOGENOM" id="CLU_096367_2_0_9"/>
<feature type="region of interest" description="Disordered" evidence="1">
    <location>
        <begin position="153"/>
        <end position="174"/>
    </location>
</feature>
<accession>C9LU87</accession>
<sequence>MVSGSTSVKKSGRGFSVMLGKVEALTKKRVLVGIPQATASRGEDGVNNAELLYVHTHGVRAPLMREKMQTNLDAGMLYSAAHSLFVHTFGSPAWAIPPRPVLEPAIKDSREAIGKKIAGAYRAAMRGDAVGAERGLELAGTVAANAARAWFENPKNKWPPNSEQTIKRKGSNRPLIDTGEMRKAITYVIRDLG</sequence>
<dbReference type="STRING" id="546271.Selsp_1328"/>
<evidence type="ECO:0000313" key="4">
    <source>
        <dbReference type="Proteomes" id="UP000003505"/>
    </source>
</evidence>
<dbReference type="KEGG" id="ssg:Selsp_1328"/>
<dbReference type="EMBL" id="ACKP02000015">
    <property type="protein sequence ID" value="EEX77618.1"/>
    <property type="molecule type" value="Genomic_DNA"/>
</dbReference>
<evidence type="ECO:0000313" key="5">
    <source>
        <dbReference type="Proteomes" id="UP000011124"/>
    </source>
</evidence>
<evidence type="ECO:0000313" key="3">
    <source>
        <dbReference type="EMBL" id="EEX77618.1"/>
    </source>
</evidence>
<dbReference type="OrthoDB" id="8612906at2"/>
<name>C9LU87_SELS3</name>
<dbReference type="Proteomes" id="UP000003505">
    <property type="component" value="Unassembled WGS sequence"/>
</dbReference>
<dbReference type="EMBL" id="CP002637">
    <property type="protein sequence ID" value="AEC00287.1"/>
    <property type="molecule type" value="Genomic_DNA"/>
</dbReference>
<dbReference type="eggNOG" id="ENOG5032U0D">
    <property type="taxonomic scope" value="Bacteria"/>
</dbReference>
<reference evidence="3 4" key="1">
    <citation type="submission" date="2009-09" db="EMBL/GenBank/DDBJ databases">
        <authorList>
            <person name="Weinstock G."/>
            <person name="Sodergren E."/>
            <person name="Clifton S."/>
            <person name="Fulton L."/>
            <person name="Fulton B."/>
            <person name="Courtney L."/>
            <person name="Fronick C."/>
            <person name="Harrison M."/>
            <person name="Strong C."/>
            <person name="Farmer C."/>
            <person name="Delahaunty K."/>
            <person name="Markovic C."/>
            <person name="Hall O."/>
            <person name="Minx P."/>
            <person name="Tomlinson C."/>
            <person name="Mitreva M."/>
            <person name="Nelson J."/>
            <person name="Hou S."/>
            <person name="Wollam A."/>
            <person name="Pepin K.H."/>
            <person name="Johnson M."/>
            <person name="Bhonagiri V."/>
            <person name="Nash W.E."/>
            <person name="Warren W."/>
            <person name="Chinwalla A."/>
            <person name="Mardis E.R."/>
            <person name="Wilson R.K."/>
        </authorList>
    </citation>
    <scope>NUCLEOTIDE SEQUENCE [LARGE SCALE GENOMIC DNA]</scope>
    <source>
        <strain evidence="3">ATCC 35185</strain>
        <strain evidence="4">ATCC 35185 / DSM 20758 / VPI D19B-28</strain>
    </source>
</reference>
<dbReference type="AlphaFoldDB" id="C9LU87"/>
<proteinExistence type="predicted"/>
<evidence type="ECO:0000313" key="2">
    <source>
        <dbReference type="EMBL" id="AEC00287.1"/>
    </source>
</evidence>
<gene>
    <name evidence="2" type="ordered locus">Selsp_1328</name>
    <name evidence="3" type="ORF">SELSPUOL_00894</name>
</gene>
<dbReference type="Proteomes" id="UP000011124">
    <property type="component" value="Chromosome"/>
</dbReference>
<protein>
    <submittedName>
        <fullName evidence="2">Bacteriophage protein</fullName>
    </submittedName>
</protein>
<reference evidence="2 5" key="2">
    <citation type="submission" date="2011-04" db="EMBL/GenBank/DDBJ databases">
        <title>The complete genome of Selenomonas sputigena DSM 20758.</title>
        <authorList>
            <consortium name="US DOE Joint Genome Institute (JGI-PGF)"/>
            <person name="Lucas S."/>
            <person name="Copeland A."/>
            <person name="Lapidus A."/>
            <person name="Bruce D."/>
            <person name="Goodwin L."/>
            <person name="Pitluck S."/>
            <person name="Peters L."/>
            <person name="Kyrpides N."/>
            <person name="Mavromatis K."/>
            <person name="Ivanova N."/>
            <person name="Ovchinnikova G."/>
            <person name="Teshima H."/>
            <person name="Detter J.C."/>
            <person name="Tapia R."/>
            <person name="Han C."/>
            <person name="Land M."/>
            <person name="Hauser L."/>
            <person name="Markowitz V."/>
            <person name="Cheng J.-F."/>
            <person name="Hugenholtz P."/>
            <person name="Woyke T."/>
            <person name="Wu D."/>
            <person name="Gronow S."/>
            <person name="Wellnitz S."/>
            <person name="Schneider S."/>
            <person name="Klenk H.-P."/>
            <person name="Eisen J.A."/>
        </authorList>
    </citation>
    <scope>NUCLEOTIDE SEQUENCE [LARGE SCALE GENOMIC DNA]</scope>
    <source>
        <strain evidence="2">ATCC 35185</strain>
        <strain evidence="5">ATCC 35185 / DSM 20758 / VPI D19B-28</strain>
    </source>
</reference>